<dbReference type="PROSITE" id="PS01183">
    <property type="entry name" value="UBIE_1"/>
    <property type="match status" value="1"/>
</dbReference>
<keyword evidence="3 4" id="KW-0949">S-adenosyl-L-methionine</keyword>
<comment type="pathway">
    <text evidence="4">Cofactor biosynthesis; ubiquinone biosynthesis.</text>
</comment>
<dbReference type="EMBL" id="CP119918">
    <property type="protein sequence ID" value="WFD15687.1"/>
    <property type="molecule type" value="Genomic_DNA"/>
</dbReference>
<evidence type="ECO:0000256" key="4">
    <source>
        <dbReference type="HAMAP-Rule" id="MF_03191"/>
    </source>
</evidence>
<keyword evidence="4 5" id="KW-0472">Membrane</keyword>
<dbReference type="Pfam" id="PF22669">
    <property type="entry name" value="Exo_endo_phos2"/>
    <property type="match status" value="1"/>
</dbReference>
<evidence type="ECO:0000256" key="3">
    <source>
        <dbReference type="ARBA" id="ARBA00022691"/>
    </source>
</evidence>
<dbReference type="CDD" id="cd02440">
    <property type="entry name" value="AdoMet_MTases"/>
    <property type="match status" value="1"/>
</dbReference>
<dbReference type="PROSITE" id="PS51608">
    <property type="entry name" value="SAM_MT_UBIE"/>
    <property type="match status" value="1"/>
</dbReference>
<evidence type="ECO:0000313" key="7">
    <source>
        <dbReference type="EMBL" id="WFD15687.1"/>
    </source>
</evidence>
<evidence type="ECO:0000256" key="1">
    <source>
        <dbReference type="ARBA" id="ARBA00022603"/>
    </source>
</evidence>
<dbReference type="InterPro" id="IPR046985">
    <property type="entry name" value="IP5"/>
</dbReference>
<dbReference type="InterPro" id="IPR029063">
    <property type="entry name" value="SAM-dependent_MTases_sf"/>
</dbReference>
<feature type="domain" description="Inositol polyphosphate-related phosphatase" evidence="6">
    <location>
        <begin position="324"/>
        <end position="744"/>
    </location>
</feature>
<keyword evidence="5" id="KW-0812">Transmembrane</keyword>
<feature type="binding site" evidence="4">
    <location>
        <position position="96"/>
    </location>
    <ligand>
        <name>S-adenosyl-L-methionine</name>
        <dbReference type="ChEBI" id="CHEBI:59789"/>
    </ligand>
</feature>
<dbReference type="PANTHER" id="PTHR11200:SF286">
    <property type="entry name" value="5-PHOSPHATASE, PUTATIVE (AFU_ORTHOLOGUE AFUA_5G07600)-RELATED"/>
    <property type="match status" value="1"/>
</dbReference>
<evidence type="ECO:0000256" key="2">
    <source>
        <dbReference type="ARBA" id="ARBA00022679"/>
    </source>
</evidence>
<dbReference type="GO" id="GO:0008425">
    <property type="term" value="F:2-methoxy-6-polyprenyl-1,4-benzoquinol methyltransferase activity"/>
    <property type="evidence" value="ECO:0007669"/>
    <property type="project" value="UniProtKB-UniRule"/>
</dbReference>
<comment type="subcellular location">
    <subcellularLocation>
        <location evidence="4">Mitochondrion inner membrane</location>
        <topology evidence="4">Peripheral membrane protein</topology>
        <orientation evidence="4">Matrix side</orientation>
    </subcellularLocation>
</comment>
<dbReference type="InterPro" id="IPR000300">
    <property type="entry name" value="IPPc"/>
</dbReference>
<keyword evidence="4" id="KW-0496">Mitochondrion</keyword>
<protein>
    <recommendedName>
        <fullName evidence="4">2-methoxy-6-polyprenyl-1,4-benzoquinol methylase, mitochondrial</fullName>
        <ecNumber evidence="4">2.1.1.201</ecNumber>
    </recommendedName>
    <alternativeName>
        <fullName evidence="4">Ubiquinone biosynthesis methyltransferase COQ5</fullName>
    </alternativeName>
</protein>
<evidence type="ECO:0000256" key="5">
    <source>
        <dbReference type="SAM" id="Phobius"/>
    </source>
</evidence>
<comment type="similarity">
    <text evidence="4">Belongs to the class I-like SAM-binding methyltransferase superfamily. MenG/UbiE family.</text>
</comment>
<keyword evidence="1 4" id="KW-0489">Methyltransferase</keyword>
<keyword evidence="5" id="KW-1133">Transmembrane helix</keyword>
<dbReference type="SUPFAM" id="SSF56219">
    <property type="entry name" value="DNase I-like"/>
    <property type="match status" value="1"/>
</dbReference>
<sequence length="814" mass="90594">MLICAARRSWSGAVRPRMFSTCALRMQERKTHFGFQTIDETQKQGMVGGVFSSVASSYDLMNDAMSLGIHRLWKNRFVHMLDPRGGIRCLDVAGGTGDIALRLLDHARTKHLDRETHVTILDINAHMLVEGQKRVKESMYWNTPQVKFQLGNAEALDEVMPVPERKNPVASTRRQPILPPLVSEPIESESVDLYTIAFGIRNCTHIDRVIAEAFRVLKPGGIFACLEFGKVSIPVLAQMYKQYSFHVIPPIGELLVGDRDSYQYLVESIERFPTQAEFARMVAEAGFLLPGTAEASSMGLPPLVGHGAWENLTFGVATIWTGTSGLRVQLATYNAGQMFDGSGVPELQEWLIPTVSESRRSGYATTDGAAATTAMSLGPREAPDIYAVAIQECAPLHKALAGMHTQAVNQLDVAIRRTVRLHQSVVRDDRMYDPLELGGGPENYAKMAEICHGGLILFVYARERPPQRTQGRQLSAAHRIKEVRTSFVGTGIGMVMGNKGAVGARVVLSSAVPGGPDEVCTFVCAHLAAHDHNVQRRHAEWRAVCERLVFDPMSVQVLPPLQDPLSQEKPATFDVIDDHEYSLYDTHHLFVLGDLNYRLATGVEGVSPAGRHTAPGTFPPITRGDVLQVARTFESQRWASLAPYDQLVRERFAPTPRTMHHLHVPDMGVYHIPPTYKYKARGEMEQLSSKRLPGWPDRLLWGSSDASAGNQAMQCELYRSIMRYTYSDHKPVTAIVQLPPHIHPLSDHMRAPFRLSPQWRTWRSVGLIADRVVGLVWSGLLFFGHGYLVLAVMELALLCVVGWYYVHGQLVWPL</sequence>
<organism evidence="7 8">
    <name type="scientific">Malassezia arunalokei</name>
    <dbReference type="NCBI Taxonomy" id="1514897"/>
    <lineage>
        <taxon>Eukaryota</taxon>
        <taxon>Fungi</taxon>
        <taxon>Dikarya</taxon>
        <taxon>Basidiomycota</taxon>
        <taxon>Ustilaginomycotina</taxon>
        <taxon>Malasseziomycetes</taxon>
        <taxon>Malasseziales</taxon>
        <taxon>Malasseziaceae</taxon>
        <taxon>Malassezia</taxon>
    </lineage>
</organism>
<proteinExistence type="inferred from homology"/>
<feature type="binding site" evidence="4">
    <location>
        <position position="122"/>
    </location>
    <ligand>
        <name>S-adenosyl-L-methionine</name>
        <dbReference type="ChEBI" id="CHEBI:59789"/>
    </ligand>
</feature>
<dbReference type="Proteomes" id="UP001217582">
    <property type="component" value="Chromosome 3"/>
</dbReference>
<gene>
    <name evidence="4 7" type="primary">COQ5</name>
    <name evidence="7" type="ORF">MARU1_001709</name>
</gene>
<dbReference type="GO" id="GO:0032259">
    <property type="term" value="P:methylation"/>
    <property type="evidence" value="ECO:0007669"/>
    <property type="project" value="UniProtKB-KW"/>
</dbReference>
<dbReference type="HAMAP" id="MF_01813">
    <property type="entry name" value="MenG_UbiE_methyltr"/>
    <property type="match status" value="1"/>
</dbReference>
<keyword evidence="4" id="KW-0999">Mitochondrion inner membrane</keyword>
<dbReference type="SUPFAM" id="SSF53335">
    <property type="entry name" value="S-adenosyl-L-methionine-dependent methyltransferases"/>
    <property type="match status" value="1"/>
</dbReference>
<dbReference type="SMART" id="SM00128">
    <property type="entry name" value="IPPc"/>
    <property type="match status" value="1"/>
</dbReference>
<keyword evidence="4" id="KW-0831">Ubiquinone biosynthesis</keyword>
<dbReference type="InterPro" id="IPR004033">
    <property type="entry name" value="UbiE/COQ5_MeTrFase"/>
</dbReference>
<keyword evidence="2 4" id="KW-0808">Transferase</keyword>
<feature type="transmembrane region" description="Helical" evidence="5">
    <location>
        <begin position="787"/>
        <end position="806"/>
    </location>
</feature>
<dbReference type="Gene3D" id="3.40.50.150">
    <property type="entry name" value="Vaccinia Virus protein VP39"/>
    <property type="match status" value="1"/>
</dbReference>
<dbReference type="GO" id="GO:0004439">
    <property type="term" value="F:phosphatidylinositol-4,5-bisphosphate 5-phosphatase activity"/>
    <property type="evidence" value="ECO:0007669"/>
    <property type="project" value="TreeGrafter"/>
</dbReference>
<dbReference type="EC" id="2.1.1.201" evidence="4"/>
<dbReference type="FunFam" id="3.40.50.150:FF:000208">
    <property type="entry name" value="2-methoxy-6-polyprenyl-1,4-benzoquinol methylase, mitochondrial"/>
    <property type="match status" value="1"/>
</dbReference>
<name>A0AAJ5YZ94_9BASI</name>
<feature type="binding site" evidence="4">
    <location>
        <begin position="152"/>
        <end position="153"/>
    </location>
    <ligand>
        <name>S-adenosyl-L-methionine</name>
        <dbReference type="ChEBI" id="CHEBI:59789"/>
    </ligand>
</feature>
<dbReference type="PROSITE" id="PS01184">
    <property type="entry name" value="UBIE_2"/>
    <property type="match status" value="1"/>
</dbReference>
<accession>A0AAJ5YZ94</accession>
<dbReference type="PANTHER" id="PTHR11200">
    <property type="entry name" value="INOSITOL 5-PHOSPHATASE"/>
    <property type="match status" value="1"/>
</dbReference>
<dbReference type="Gene3D" id="3.60.10.10">
    <property type="entry name" value="Endonuclease/exonuclease/phosphatase"/>
    <property type="match status" value="1"/>
</dbReference>
<comment type="subunit">
    <text evidence="4">Component of a multi-subunit COQ enzyme complex, composed of at least COQ3, COQ4, COQ5, COQ6, COQ7 and COQ9.</text>
</comment>
<evidence type="ECO:0000313" key="8">
    <source>
        <dbReference type="Proteomes" id="UP001217582"/>
    </source>
</evidence>
<dbReference type="GO" id="GO:0031314">
    <property type="term" value="C:extrinsic component of mitochondrial inner membrane"/>
    <property type="evidence" value="ECO:0007669"/>
    <property type="project" value="UniProtKB-UniRule"/>
</dbReference>
<comment type="catalytic activity">
    <reaction evidence="4">
        <text>a 2-methoxy-6-(all-trans-polyprenyl)benzene-1,4-diol + S-adenosyl-L-methionine = a 5-methoxy-2-methyl-3-(all-trans-polyprenyl)benzene-1,4-diol + S-adenosyl-L-homocysteine + H(+)</text>
        <dbReference type="Rhea" id="RHEA:28286"/>
        <dbReference type="Rhea" id="RHEA-COMP:10858"/>
        <dbReference type="Rhea" id="RHEA-COMP:10859"/>
        <dbReference type="ChEBI" id="CHEBI:15378"/>
        <dbReference type="ChEBI" id="CHEBI:57856"/>
        <dbReference type="ChEBI" id="CHEBI:59789"/>
        <dbReference type="ChEBI" id="CHEBI:84166"/>
        <dbReference type="ChEBI" id="CHEBI:84167"/>
        <dbReference type="EC" id="2.1.1.201"/>
    </reaction>
</comment>
<reference evidence="7 8" key="1">
    <citation type="submission" date="2023-03" db="EMBL/GenBank/DDBJ databases">
        <title>Mating type loci evolution in Malassezia.</title>
        <authorList>
            <person name="Coelho M.A."/>
        </authorList>
    </citation>
    <scope>NUCLEOTIDE SEQUENCE [LARGE SCALE GENOMIC DNA]</scope>
    <source>
        <strain evidence="7 8">CBS 13387</strain>
    </source>
</reference>
<dbReference type="Pfam" id="PF01209">
    <property type="entry name" value="Ubie_methyltran"/>
    <property type="match status" value="2"/>
</dbReference>
<comment type="function">
    <text evidence="4">Methyltransferase required for the conversion of 2-polyprenyl-6-methoxy-1,4-benzoquinol (DDMQH2) to 2-polyprenyl-3-methyl-6-methoxy-1,4-benzoquinol (DMQH2).</text>
</comment>
<keyword evidence="8" id="KW-1185">Reference proteome</keyword>
<comment type="caution">
    <text evidence="4">Lacks conserved residue(s) required for the propagation of feature annotation.</text>
</comment>
<dbReference type="GO" id="GO:0046856">
    <property type="term" value="P:phosphatidylinositol dephosphorylation"/>
    <property type="evidence" value="ECO:0007669"/>
    <property type="project" value="InterPro"/>
</dbReference>
<dbReference type="InterPro" id="IPR036691">
    <property type="entry name" value="Endo/exonu/phosph_ase_sf"/>
</dbReference>
<dbReference type="InterPro" id="IPR023576">
    <property type="entry name" value="UbiE/COQ5_MeTrFase_CS"/>
</dbReference>
<evidence type="ECO:0000259" key="6">
    <source>
        <dbReference type="SMART" id="SM00128"/>
    </source>
</evidence>
<dbReference type="AlphaFoldDB" id="A0AAJ5YZ94"/>